<dbReference type="GO" id="GO:0004065">
    <property type="term" value="F:arylsulfatase activity"/>
    <property type="evidence" value="ECO:0007669"/>
    <property type="project" value="TreeGrafter"/>
</dbReference>
<dbReference type="SUPFAM" id="SSF53649">
    <property type="entry name" value="Alkaline phosphatase-like"/>
    <property type="match status" value="1"/>
</dbReference>
<dbReference type="InterPro" id="IPR000917">
    <property type="entry name" value="Sulfatase_N"/>
</dbReference>
<feature type="modified residue" description="3-oxoalanine (Ser)" evidence="2">
    <location>
        <position position="81"/>
    </location>
</feature>
<evidence type="ECO:0000313" key="5">
    <source>
        <dbReference type="Proteomes" id="UP000422221"/>
    </source>
</evidence>
<dbReference type="EMBL" id="VWMK01000002">
    <property type="protein sequence ID" value="KAA3769487.1"/>
    <property type="molecule type" value="Genomic_DNA"/>
</dbReference>
<dbReference type="PANTHER" id="PTHR42693">
    <property type="entry name" value="ARYLSULFATASE FAMILY MEMBER"/>
    <property type="match status" value="1"/>
</dbReference>
<dbReference type="AlphaFoldDB" id="A0A7J4XNA5"/>
<evidence type="ECO:0000256" key="2">
    <source>
        <dbReference type="PIRSR" id="PIRSR600917-52"/>
    </source>
</evidence>
<sequence length="460" mass="51548">MNNKLLISGVLGLGTCMIYTPIHAGEAQAQSKPNVLIIYTDDMGAGDVSFLNNGWVKTPNIDKLASGGLIVTNYYSSSPVSSPSRVGLTTGRFPTEMGINCYLQTRKGNAACEQFDYLDASVPTMAKVMKSAGYTTGHFGKWHMGGGRDVIDAPQITEYGFDEYISTWESPNPDPVITDSAWIWSRTDQVKRWDRTAYFVDKTLDFLKRHKGEPCFVNLWPDDMHTPWVPSQKTMDSERTSWTTPPNFKEVLTEYDKQIGRLMEGLTKLGLEKNTIVIFTSDNGPAPSFQQMRTNSLLGVKCSLYEGGIRMPFAIHWPEKIKAGGINDSSIVCAVDLLPSLCALTGAKLPLDMELSGEDMSRALLGEPQIRKKDLMWDFGRNKAFNYPRGKNAKQKSPHLAIRRGSMKLLVDSWDENFELYDLVADPKETTNIAEQNPDLVKELHIVLMEWWAKRKIPAK</sequence>
<comment type="PTM">
    <text evidence="2">The conversion to 3-oxoalanine (also known as C-formylglycine, FGly), of a serine or cysteine residue in prokaryotes and of a cysteine residue in eukaryotes, is critical for catalytic activity.</text>
</comment>
<accession>A0A7J4XNA5</accession>
<evidence type="ECO:0000259" key="3">
    <source>
        <dbReference type="Pfam" id="PF00884"/>
    </source>
</evidence>
<name>A0A7J4XNA5_9BACE</name>
<dbReference type="Gene3D" id="3.30.1120.10">
    <property type="match status" value="1"/>
</dbReference>
<reference evidence="4 5" key="1">
    <citation type="journal article" date="2019" name="Nat. Med.">
        <title>A library of human gut bacterial isolates paired with longitudinal multiomics data enables mechanistic microbiome research.</title>
        <authorList>
            <person name="Poyet M."/>
            <person name="Groussin M."/>
            <person name="Gibbons S.M."/>
            <person name="Avila-Pacheco J."/>
            <person name="Jiang X."/>
            <person name="Kearney S.M."/>
            <person name="Perrotta A.R."/>
            <person name="Berdy B."/>
            <person name="Zhao S."/>
            <person name="Lieberman T.D."/>
            <person name="Swanson P.K."/>
            <person name="Smith M."/>
            <person name="Roesemann S."/>
            <person name="Alexander J.E."/>
            <person name="Rich S.A."/>
            <person name="Livny J."/>
            <person name="Vlamakis H."/>
            <person name="Clish C."/>
            <person name="Bullock K."/>
            <person name="Deik A."/>
            <person name="Scott J."/>
            <person name="Pierce K.A."/>
            <person name="Xavier R.J."/>
            <person name="Alm E.J."/>
        </authorList>
    </citation>
    <scope>NUCLEOTIDE SEQUENCE [LARGE SCALE GENOMIC DNA]</scope>
    <source>
        <strain evidence="4 5">BIOML-A10</strain>
    </source>
</reference>
<dbReference type="InterPro" id="IPR050738">
    <property type="entry name" value="Sulfatase"/>
</dbReference>
<comment type="caution">
    <text evidence="4">The sequence shown here is derived from an EMBL/GenBank/DDBJ whole genome shotgun (WGS) entry which is preliminary data.</text>
</comment>
<dbReference type="InterPro" id="IPR017850">
    <property type="entry name" value="Alkaline_phosphatase_core_sf"/>
</dbReference>
<keyword evidence="4" id="KW-0378">Hydrolase</keyword>
<dbReference type="RefSeq" id="WP_007479770.1">
    <property type="nucleotide sequence ID" value="NZ_JADNPJ010000002.1"/>
</dbReference>
<organism evidence="4 5">
    <name type="scientific">Bacteroides salyersiae</name>
    <dbReference type="NCBI Taxonomy" id="291644"/>
    <lineage>
        <taxon>Bacteria</taxon>
        <taxon>Pseudomonadati</taxon>
        <taxon>Bacteroidota</taxon>
        <taxon>Bacteroidia</taxon>
        <taxon>Bacteroidales</taxon>
        <taxon>Bacteroidaceae</taxon>
        <taxon>Bacteroides</taxon>
    </lineage>
</organism>
<keyword evidence="4" id="KW-0808">Transferase</keyword>
<evidence type="ECO:0000256" key="1">
    <source>
        <dbReference type="ARBA" id="ARBA00008779"/>
    </source>
</evidence>
<comment type="similarity">
    <text evidence="1">Belongs to the sulfatase family.</text>
</comment>
<dbReference type="Gene3D" id="3.40.720.10">
    <property type="entry name" value="Alkaline Phosphatase, subunit A"/>
    <property type="match status" value="1"/>
</dbReference>
<proteinExistence type="inferred from homology"/>
<dbReference type="Pfam" id="PF00884">
    <property type="entry name" value="Sulfatase"/>
    <property type="match status" value="1"/>
</dbReference>
<evidence type="ECO:0000313" key="4">
    <source>
        <dbReference type="EMBL" id="KAA3769487.1"/>
    </source>
</evidence>
<dbReference type="GO" id="GO:0016740">
    <property type="term" value="F:transferase activity"/>
    <property type="evidence" value="ECO:0007669"/>
    <property type="project" value="UniProtKB-KW"/>
</dbReference>
<dbReference type="Proteomes" id="UP000422221">
    <property type="component" value="Unassembled WGS sequence"/>
</dbReference>
<gene>
    <name evidence="4" type="ORF">F3F73_03460</name>
</gene>
<dbReference type="PANTHER" id="PTHR42693:SF33">
    <property type="entry name" value="ARYLSULFATASE"/>
    <property type="match status" value="1"/>
</dbReference>
<feature type="domain" description="Sulfatase N-terminal" evidence="3">
    <location>
        <begin position="33"/>
        <end position="346"/>
    </location>
</feature>
<protein>
    <submittedName>
        <fullName evidence="4">Sulfatase-like hydrolase/transferase</fullName>
    </submittedName>
</protein>